<dbReference type="GO" id="GO:0008033">
    <property type="term" value="P:tRNA processing"/>
    <property type="evidence" value="ECO:0007669"/>
    <property type="project" value="UniProtKB-KW"/>
</dbReference>
<keyword evidence="2" id="KW-0808">Transferase</keyword>
<dbReference type="SMART" id="SM01144">
    <property type="entry name" value="DTW"/>
    <property type="match status" value="1"/>
</dbReference>
<evidence type="ECO:0000256" key="4">
    <source>
        <dbReference type="ARBA" id="ARBA00022694"/>
    </source>
</evidence>
<dbReference type="InterPro" id="IPR039262">
    <property type="entry name" value="DTWD2/TAPT"/>
</dbReference>
<comment type="catalytic activity">
    <reaction evidence="5">
        <text>a uridine in tRNA + S-adenosyl-L-methionine = a 3-[(3S)-3-amino-3-carboxypropyl]uridine in tRNA + S-methyl-5'-thioadenosine + H(+)</text>
        <dbReference type="Rhea" id="RHEA:62432"/>
        <dbReference type="Rhea" id="RHEA-COMP:13339"/>
        <dbReference type="Rhea" id="RHEA-COMP:16092"/>
        <dbReference type="ChEBI" id="CHEBI:15378"/>
        <dbReference type="ChEBI" id="CHEBI:17509"/>
        <dbReference type="ChEBI" id="CHEBI:59789"/>
        <dbReference type="ChEBI" id="CHEBI:65315"/>
        <dbReference type="ChEBI" id="CHEBI:82930"/>
        <dbReference type="EC" id="2.5.1.25"/>
    </reaction>
</comment>
<dbReference type="Pfam" id="PF03942">
    <property type="entry name" value="DTW"/>
    <property type="match status" value="1"/>
</dbReference>
<gene>
    <name evidence="7" type="ORF">BWQ96_00487</name>
</gene>
<name>A0A2V3J5Z8_9FLOR</name>
<keyword evidence="8" id="KW-1185">Reference proteome</keyword>
<comment type="caution">
    <text evidence="7">The sequence shown here is derived from an EMBL/GenBank/DDBJ whole genome shotgun (WGS) entry which is preliminary data.</text>
</comment>
<sequence>MWRVQYRRAPLGLLLRSGRLALGSFSQGLSAAVQHSNRSIDALTRSIRPVLPRVARKLLDDGLLHTLQEDNSPLQREIILQSYLGNCQSAEEKHEIVVSFSLLLNHQRLFENACESCLYHKSKCVCKHIERASPCHKLWVLQHHGEYGRSNNTGSLLCLVAGAERTIRGLRDQQEQLLDHVHERKDSSAILFPTGCSRTVKEYAAQRSLKLGSHEENEPLTLILLDGTSRQAKNLDRFMPGDIPRIRISKASIQSWLNPIRKQTEEHRVCTAQAAAMILRELGDFKTSDAIENAVKTVVRIACSQKRRLPAVD</sequence>
<evidence type="ECO:0000259" key="6">
    <source>
        <dbReference type="SMART" id="SM01144"/>
    </source>
</evidence>
<accession>A0A2V3J5Z8</accession>
<dbReference type="PANTHER" id="PTHR21392">
    <property type="entry name" value="TRNA-URIDINE AMINOCARBOXYPROPYLTRANSFERASE 2"/>
    <property type="match status" value="1"/>
</dbReference>
<evidence type="ECO:0000256" key="5">
    <source>
        <dbReference type="ARBA" id="ARBA00048718"/>
    </source>
</evidence>
<evidence type="ECO:0000313" key="7">
    <source>
        <dbReference type="EMBL" id="PXF49835.1"/>
    </source>
</evidence>
<protein>
    <recommendedName>
        <fullName evidence="1">tRNA-uridine aminocarboxypropyltransferase</fullName>
        <ecNumber evidence="1">2.5.1.25</ecNumber>
    </recommendedName>
</protein>
<reference evidence="7 8" key="1">
    <citation type="journal article" date="2018" name="Mol. Biol. Evol.">
        <title>Analysis of the draft genome of the red seaweed Gracilariopsis chorda provides insights into genome size evolution in Rhodophyta.</title>
        <authorList>
            <person name="Lee J."/>
            <person name="Yang E.C."/>
            <person name="Graf L."/>
            <person name="Yang J.H."/>
            <person name="Qiu H."/>
            <person name="Zel Zion U."/>
            <person name="Chan C.X."/>
            <person name="Stephens T.G."/>
            <person name="Weber A.P.M."/>
            <person name="Boo G.H."/>
            <person name="Boo S.M."/>
            <person name="Kim K.M."/>
            <person name="Shin Y."/>
            <person name="Jung M."/>
            <person name="Lee S.J."/>
            <person name="Yim H.S."/>
            <person name="Lee J.H."/>
            <person name="Bhattacharya D."/>
            <person name="Yoon H.S."/>
        </authorList>
    </citation>
    <scope>NUCLEOTIDE SEQUENCE [LARGE SCALE GENOMIC DNA]</scope>
    <source>
        <strain evidence="7 8">SKKU-2015</strain>
        <tissue evidence="7">Whole body</tissue>
    </source>
</reference>
<feature type="domain" description="DTW" evidence="6">
    <location>
        <begin position="110"/>
        <end position="307"/>
    </location>
</feature>
<organism evidence="7 8">
    <name type="scientific">Gracilariopsis chorda</name>
    <dbReference type="NCBI Taxonomy" id="448386"/>
    <lineage>
        <taxon>Eukaryota</taxon>
        <taxon>Rhodophyta</taxon>
        <taxon>Florideophyceae</taxon>
        <taxon>Rhodymeniophycidae</taxon>
        <taxon>Gracilariales</taxon>
        <taxon>Gracilariaceae</taxon>
        <taxon>Gracilariopsis</taxon>
    </lineage>
</organism>
<dbReference type="GO" id="GO:0016432">
    <property type="term" value="F:tRNA-uridine aminocarboxypropyltransferase activity"/>
    <property type="evidence" value="ECO:0007669"/>
    <property type="project" value="UniProtKB-EC"/>
</dbReference>
<dbReference type="EC" id="2.5.1.25" evidence="1"/>
<dbReference type="OrthoDB" id="343463at2759"/>
<dbReference type="Proteomes" id="UP000247409">
    <property type="component" value="Unassembled WGS sequence"/>
</dbReference>
<dbReference type="AlphaFoldDB" id="A0A2V3J5Z8"/>
<keyword evidence="4" id="KW-0819">tRNA processing</keyword>
<dbReference type="InterPro" id="IPR005636">
    <property type="entry name" value="DTW"/>
</dbReference>
<evidence type="ECO:0000256" key="3">
    <source>
        <dbReference type="ARBA" id="ARBA00022691"/>
    </source>
</evidence>
<evidence type="ECO:0000256" key="1">
    <source>
        <dbReference type="ARBA" id="ARBA00012386"/>
    </source>
</evidence>
<proteinExistence type="predicted"/>
<dbReference type="EMBL" id="NBIV01000002">
    <property type="protein sequence ID" value="PXF49835.1"/>
    <property type="molecule type" value="Genomic_DNA"/>
</dbReference>
<evidence type="ECO:0000256" key="2">
    <source>
        <dbReference type="ARBA" id="ARBA00022679"/>
    </source>
</evidence>
<evidence type="ECO:0000313" key="8">
    <source>
        <dbReference type="Proteomes" id="UP000247409"/>
    </source>
</evidence>
<dbReference type="PANTHER" id="PTHR21392:SF4">
    <property type="entry name" value="TRNA-URIDINE AMINOCARBOXYPROPYLTRANSFERASE"/>
    <property type="match status" value="1"/>
</dbReference>
<keyword evidence="3" id="KW-0949">S-adenosyl-L-methionine</keyword>